<reference evidence="12" key="1">
    <citation type="submission" date="2020-06" db="EMBL/GenBank/DDBJ databases">
        <title>Unique genomic features of the anaerobic methanotrophic archaea.</title>
        <authorList>
            <person name="Chadwick G.L."/>
            <person name="Skennerton C.T."/>
            <person name="Laso-Perez R."/>
            <person name="Leu A.O."/>
            <person name="Speth D.R."/>
            <person name="Yu H."/>
            <person name="Morgan-Lang C."/>
            <person name="Hatzenpichler R."/>
            <person name="Goudeau D."/>
            <person name="Malmstrom R."/>
            <person name="Brazelton W.J."/>
            <person name="Woyke T."/>
            <person name="Hallam S.J."/>
            <person name="Tyson G.W."/>
            <person name="Wegener G."/>
            <person name="Boetius A."/>
            <person name="Orphan V."/>
        </authorList>
    </citation>
    <scope>NUCLEOTIDE SEQUENCE</scope>
</reference>
<feature type="domain" description="ABC transmembrane type-1" evidence="11">
    <location>
        <begin position="83"/>
        <end position="295"/>
    </location>
</feature>
<keyword evidence="5 10" id="KW-0592">Phosphate transport</keyword>
<dbReference type="Pfam" id="PF00528">
    <property type="entry name" value="BPD_transp_1"/>
    <property type="match status" value="1"/>
</dbReference>
<dbReference type="EMBL" id="MT631476">
    <property type="protein sequence ID" value="QNO51722.1"/>
    <property type="molecule type" value="Genomic_DNA"/>
</dbReference>
<keyword evidence="6 9" id="KW-0812">Transmembrane</keyword>
<feature type="transmembrane region" description="Helical" evidence="9">
    <location>
        <begin position="126"/>
        <end position="147"/>
    </location>
</feature>
<proteinExistence type="inferred from homology"/>
<evidence type="ECO:0000256" key="8">
    <source>
        <dbReference type="ARBA" id="ARBA00023136"/>
    </source>
</evidence>
<dbReference type="CDD" id="cd06261">
    <property type="entry name" value="TM_PBP2"/>
    <property type="match status" value="1"/>
</dbReference>
<keyword evidence="8 9" id="KW-0472">Membrane</keyword>
<dbReference type="GO" id="GO:0006817">
    <property type="term" value="P:phosphate ion transport"/>
    <property type="evidence" value="ECO:0007669"/>
    <property type="project" value="UniProtKB-KW"/>
</dbReference>
<sequence>MSALEHVRGLKFKFGFKRMGEGTAEKIIEKLLFISALSSTLIVFFIIAFMFKESIPALALGGDFFFGMTWWPKHGQFGIIPTVVSTFIVGIGALAIAAAIGIPAAVYLAEYSPKWLRNIIKPSVEMLVGIPSIVLGFFGLMVLVVFIRDNFGGYGECILAGWIILAIMTLPHVISISEDSIRAVPKTYKEASLGLGATHWETVKKVILPNARSGILASMVLGMGNAIGETMAVLMIIGNPNIPWIPSSVLESVRVLTSTIVLEISYVAWGSMHQHALFAMGIVLFVIVAILNAITTAVIRKGVRR</sequence>
<feature type="transmembrane region" description="Helical" evidence="9">
    <location>
        <begin position="154"/>
        <end position="174"/>
    </location>
</feature>
<keyword evidence="3 9" id="KW-0813">Transport</keyword>
<dbReference type="PANTHER" id="PTHR30425:SF1">
    <property type="entry name" value="PHOSPHATE TRANSPORT SYSTEM PERMEASE PROTEIN PSTC"/>
    <property type="match status" value="1"/>
</dbReference>
<comment type="similarity">
    <text evidence="2 10">Belongs to the binding-protein-dependent transport system permease family. CysTW subfamily.</text>
</comment>
<evidence type="ECO:0000256" key="4">
    <source>
        <dbReference type="ARBA" id="ARBA00022475"/>
    </source>
</evidence>
<evidence type="ECO:0000256" key="10">
    <source>
        <dbReference type="RuleBase" id="RU363054"/>
    </source>
</evidence>
<evidence type="ECO:0000256" key="1">
    <source>
        <dbReference type="ARBA" id="ARBA00004651"/>
    </source>
</evidence>
<keyword evidence="4 10" id="KW-1003">Cell membrane</keyword>
<evidence type="ECO:0000256" key="7">
    <source>
        <dbReference type="ARBA" id="ARBA00022989"/>
    </source>
</evidence>
<dbReference type="PROSITE" id="PS50928">
    <property type="entry name" value="ABC_TM1"/>
    <property type="match status" value="1"/>
</dbReference>
<evidence type="ECO:0000259" key="11">
    <source>
        <dbReference type="PROSITE" id="PS50928"/>
    </source>
</evidence>
<feature type="transmembrane region" description="Helical" evidence="9">
    <location>
        <begin position="215"/>
        <end position="237"/>
    </location>
</feature>
<dbReference type="PANTHER" id="PTHR30425">
    <property type="entry name" value="PHOSPHATE TRANSPORT SYSTEM PERMEASE PROTEIN PST"/>
    <property type="match status" value="1"/>
</dbReference>
<feature type="transmembrane region" description="Helical" evidence="9">
    <location>
        <begin position="83"/>
        <end position="106"/>
    </location>
</feature>
<name>A0A7G9YUN8_9EURY</name>
<dbReference type="InterPro" id="IPR051124">
    <property type="entry name" value="Phosphate_Transport_Permease"/>
</dbReference>
<dbReference type="GO" id="GO:0005315">
    <property type="term" value="F:phosphate transmembrane transporter activity"/>
    <property type="evidence" value="ECO:0007669"/>
    <property type="project" value="InterPro"/>
</dbReference>
<evidence type="ECO:0000313" key="12">
    <source>
        <dbReference type="EMBL" id="QNO51722.1"/>
    </source>
</evidence>
<gene>
    <name evidence="12" type="ORF">GMKFMAKO_00039</name>
</gene>
<comment type="subcellular location">
    <subcellularLocation>
        <location evidence="1 9">Cell membrane</location>
        <topology evidence="1 9">Multi-pass membrane protein</topology>
    </subcellularLocation>
</comment>
<dbReference type="Gene3D" id="1.10.3720.10">
    <property type="entry name" value="MetI-like"/>
    <property type="match status" value="1"/>
</dbReference>
<dbReference type="AlphaFoldDB" id="A0A7G9YUN8"/>
<evidence type="ECO:0000256" key="9">
    <source>
        <dbReference type="RuleBase" id="RU363032"/>
    </source>
</evidence>
<dbReference type="GO" id="GO:0005886">
    <property type="term" value="C:plasma membrane"/>
    <property type="evidence" value="ECO:0007669"/>
    <property type="project" value="UniProtKB-SubCell"/>
</dbReference>
<evidence type="ECO:0000256" key="5">
    <source>
        <dbReference type="ARBA" id="ARBA00022592"/>
    </source>
</evidence>
<accession>A0A7G9YUN8</accession>
<dbReference type="NCBIfam" id="TIGR02138">
    <property type="entry name" value="phosphate_pstC"/>
    <property type="match status" value="1"/>
</dbReference>
<keyword evidence="7 9" id="KW-1133">Transmembrane helix</keyword>
<protein>
    <recommendedName>
        <fullName evidence="10">Phosphate transport system permease protein</fullName>
    </recommendedName>
</protein>
<evidence type="ECO:0000256" key="2">
    <source>
        <dbReference type="ARBA" id="ARBA00007069"/>
    </source>
</evidence>
<dbReference type="InterPro" id="IPR035906">
    <property type="entry name" value="MetI-like_sf"/>
</dbReference>
<dbReference type="InterPro" id="IPR000515">
    <property type="entry name" value="MetI-like"/>
</dbReference>
<evidence type="ECO:0000256" key="3">
    <source>
        <dbReference type="ARBA" id="ARBA00022448"/>
    </source>
</evidence>
<comment type="function">
    <text evidence="10">Part of the binding-protein-dependent transport system for phosphate; probably responsible for the translocation of the substrate across the membrane.</text>
</comment>
<feature type="transmembrane region" description="Helical" evidence="9">
    <location>
        <begin position="27"/>
        <end position="49"/>
    </location>
</feature>
<evidence type="ECO:0000256" key="6">
    <source>
        <dbReference type="ARBA" id="ARBA00022692"/>
    </source>
</evidence>
<feature type="transmembrane region" description="Helical" evidence="9">
    <location>
        <begin position="275"/>
        <end position="299"/>
    </location>
</feature>
<dbReference type="InterPro" id="IPR011864">
    <property type="entry name" value="Phosphate_PstC"/>
</dbReference>
<organism evidence="12">
    <name type="scientific">Candidatus Methanophagaceae archaeon ANME-1 ERB6</name>
    <dbReference type="NCBI Taxonomy" id="2759912"/>
    <lineage>
        <taxon>Archaea</taxon>
        <taxon>Methanobacteriati</taxon>
        <taxon>Methanobacteriota</taxon>
        <taxon>Stenosarchaea group</taxon>
        <taxon>Methanomicrobia</taxon>
        <taxon>Candidatus Methanophagales</taxon>
        <taxon>Candidatus Methanophagaceae</taxon>
    </lineage>
</organism>
<dbReference type="SUPFAM" id="SSF161098">
    <property type="entry name" value="MetI-like"/>
    <property type="match status" value="1"/>
</dbReference>